<dbReference type="AlphaFoldDB" id="A0A6F8XIX0"/>
<comment type="similarity">
    <text evidence="1">Belongs to the sigma-70 factor family. ECF subfamily.</text>
</comment>
<dbReference type="GO" id="GO:0003677">
    <property type="term" value="F:DNA binding"/>
    <property type="evidence" value="ECO:0007669"/>
    <property type="project" value="UniProtKB-KW"/>
</dbReference>
<dbReference type="PANTHER" id="PTHR43133">
    <property type="entry name" value="RNA POLYMERASE ECF-TYPE SIGMA FACTO"/>
    <property type="match status" value="1"/>
</dbReference>
<dbReference type="SUPFAM" id="SSF88946">
    <property type="entry name" value="Sigma2 domain of RNA polymerase sigma factors"/>
    <property type="match status" value="1"/>
</dbReference>
<dbReference type="NCBIfam" id="TIGR02937">
    <property type="entry name" value="sigma70-ECF"/>
    <property type="match status" value="1"/>
</dbReference>
<feature type="domain" description="RNA polymerase sigma-70 region 2" evidence="6">
    <location>
        <begin position="26"/>
        <end position="93"/>
    </location>
</feature>
<dbReference type="KEGG" id="pfla:Pflav_001630"/>
<evidence type="ECO:0000256" key="2">
    <source>
        <dbReference type="ARBA" id="ARBA00023015"/>
    </source>
</evidence>
<dbReference type="CDD" id="cd06171">
    <property type="entry name" value="Sigma70_r4"/>
    <property type="match status" value="1"/>
</dbReference>
<dbReference type="GO" id="GO:0006352">
    <property type="term" value="P:DNA-templated transcription initiation"/>
    <property type="evidence" value="ECO:0007669"/>
    <property type="project" value="InterPro"/>
</dbReference>
<dbReference type="PANTHER" id="PTHR43133:SF58">
    <property type="entry name" value="ECF RNA POLYMERASE SIGMA FACTOR SIGD"/>
    <property type="match status" value="1"/>
</dbReference>
<dbReference type="Gene3D" id="1.10.10.10">
    <property type="entry name" value="Winged helix-like DNA-binding domain superfamily/Winged helix DNA-binding domain"/>
    <property type="match status" value="1"/>
</dbReference>
<name>A0A6F8XIX0_9ACTN</name>
<evidence type="ECO:0000259" key="6">
    <source>
        <dbReference type="Pfam" id="PF04542"/>
    </source>
</evidence>
<dbReference type="InterPro" id="IPR039425">
    <property type="entry name" value="RNA_pol_sigma-70-like"/>
</dbReference>
<accession>A0A6F8XIX0</accession>
<dbReference type="InterPro" id="IPR014284">
    <property type="entry name" value="RNA_pol_sigma-70_dom"/>
</dbReference>
<dbReference type="InterPro" id="IPR007627">
    <property type="entry name" value="RNA_pol_sigma70_r2"/>
</dbReference>
<evidence type="ECO:0000259" key="7">
    <source>
        <dbReference type="Pfam" id="PF08281"/>
    </source>
</evidence>
<dbReference type="InterPro" id="IPR036388">
    <property type="entry name" value="WH-like_DNA-bd_sf"/>
</dbReference>
<dbReference type="EMBL" id="AP022870">
    <property type="protein sequence ID" value="BCB73753.1"/>
    <property type="molecule type" value="Genomic_DNA"/>
</dbReference>
<reference evidence="8 9" key="1">
    <citation type="submission" date="2020-03" db="EMBL/GenBank/DDBJ databases">
        <title>Whole genome shotgun sequence of Phytohabitans flavus NBRC 107702.</title>
        <authorList>
            <person name="Komaki H."/>
            <person name="Tamura T."/>
        </authorList>
    </citation>
    <scope>NUCLEOTIDE SEQUENCE [LARGE SCALE GENOMIC DNA]</scope>
    <source>
        <strain evidence="8 9">NBRC 107702</strain>
    </source>
</reference>
<feature type="domain" description="RNA polymerase sigma factor 70 region 4 type 2" evidence="7">
    <location>
        <begin position="128"/>
        <end position="180"/>
    </location>
</feature>
<protein>
    <submittedName>
        <fullName evidence="8">Putative RNA polymerase sigma-D factor</fullName>
    </submittedName>
</protein>
<evidence type="ECO:0000256" key="1">
    <source>
        <dbReference type="ARBA" id="ARBA00010641"/>
    </source>
</evidence>
<keyword evidence="9" id="KW-1185">Reference proteome</keyword>
<proteinExistence type="inferred from homology"/>
<dbReference type="NCBIfam" id="NF007230">
    <property type="entry name" value="PRK09648.1"/>
    <property type="match status" value="1"/>
</dbReference>
<dbReference type="InterPro" id="IPR013325">
    <property type="entry name" value="RNA_pol_sigma_r2"/>
</dbReference>
<keyword evidence="5" id="KW-0804">Transcription</keyword>
<organism evidence="8 9">
    <name type="scientific">Phytohabitans flavus</name>
    <dbReference type="NCBI Taxonomy" id="1076124"/>
    <lineage>
        <taxon>Bacteria</taxon>
        <taxon>Bacillati</taxon>
        <taxon>Actinomycetota</taxon>
        <taxon>Actinomycetes</taxon>
        <taxon>Micromonosporales</taxon>
        <taxon>Micromonosporaceae</taxon>
    </lineage>
</organism>
<dbReference type="InterPro" id="IPR013324">
    <property type="entry name" value="RNA_pol_sigma_r3/r4-like"/>
</dbReference>
<dbReference type="RefSeq" id="WP_173032890.1">
    <property type="nucleotide sequence ID" value="NZ_AP022870.1"/>
</dbReference>
<evidence type="ECO:0000256" key="3">
    <source>
        <dbReference type="ARBA" id="ARBA00023082"/>
    </source>
</evidence>
<keyword evidence="4" id="KW-0238">DNA-binding</keyword>
<evidence type="ECO:0000313" key="8">
    <source>
        <dbReference type="EMBL" id="BCB73753.1"/>
    </source>
</evidence>
<evidence type="ECO:0000256" key="4">
    <source>
        <dbReference type="ARBA" id="ARBA00023125"/>
    </source>
</evidence>
<dbReference type="Pfam" id="PF08281">
    <property type="entry name" value="Sigma70_r4_2"/>
    <property type="match status" value="1"/>
</dbReference>
<dbReference type="SUPFAM" id="SSF88659">
    <property type="entry name" value="Sigma3 and sigma4 domains of RNA polymerase sigma factors"/>
    <property type="match status" value="1"/>
</dbReference>
<reference evidence="8 9" key="2">
    <citation type="submission" date="2020-03" db="EMBL/GenBank/DDBJ databases">
        <authorList>
            <person name="Ichikawa N."/>
            <person name="Kimura A."/>
            <person name="Kitahashi Y."/>
            <person name="Uohara A."/>
        </authorList>
    </citation>
    <scope>NUCLEOTIDE SEQUENCE [LARGE SCALE GENOMIC DNA]</scope>
    <source>
        <strain evidence="8 9">NBRC 107702</strain>
    </source>
</reference>
<dbReference type="Pfam" id="PF04542">
    <property type="entry name" value="Sigma70_r2"/>
    <property type="match status" value="1"/>
</dbReference>
<gene>
    <name evidence="8" type="ORF">Pflav_001630</name>
</gene>
<dbReference type="Proteomes" id="UP000502508">
    <property type="component" value="Chromosome"/>
</dbReference>
<dbReference type="GO" id="GO:0016987">
    <property type="term" value="F:sigma factor activity"/>
    <property type="evidence" value="ECO:0007669"/>
    <property type="project" value="UniProtKB-KW"/>
</dbReference>
<dbReference type="Gene3D" id="1.10.1740.10">
    <property type="match status" value="1"/>
</dbReference>
<sequence>MTATIDPELVARAARRDSTATSALLAQLRPGLVRYCRARLGRIGGAYTTADDVAQEVCLGVLRALPRYRDEGRPFSAFVYAIAANKVADAQRAAIRDSSAVTASDDVLDRPDAAPGPEQQAVSTDLARRLSALLDRLPQAQREIILLRVAVGLPAEEVGVVMGMSAAAVRVAQSRGLARLRTLAGSALDEVSAA</sequence>
<keyword evidence="3" id="KW-0731">Sigma factor</keyword>
<keyword evidence="2" id="KW-0805">Transcription regulation</keyword>
<evidence type="ECO:0000313" key="9">
    <source>
        <dbReference type="Proteomes" id="UP000502508"/>
    </source>
</evidence>
<dbReference type="InterPro" id="IPR013249">
    <property type="entry name" value="RNA_pol_sigma70_r4_t2"/>
</dbReference>
<evidence type="ECO:0000256" key="5">
    <source>
        <dbReference type="ARBA" id="ARBA00023163"/>
    </source>
</evidence>